<dbReference type="InterPro" id="IPR006068">
    <property type="entry name" value="ATPase_P-typ_cation-transptr_C"/>
</dbReference>
<evidence type="ECO:0000256" key="5">
    <source>
        <dbReference type="ARBA" id="ARBA00022840"/>
    </source>
</evidence>
<dbReference type="Gene3D" id="3.40.1110.10">
    <property type="entry name" value="Calcium-transporting ATPase, cytoplasmic domain N"/>
    <property type="match status" value="1"/>
</dbReference>
<comment type="caution">
    <text evidence="12">The sequence shown here is derived from an EMBL/GenBank/DDBJ whole genome shotgun (WGS) entry which is preliminary data.</text>
</comment>
<keyword evidence="7 10" id="KW-1133">Transmembrane helix</keyword>
<evidence type="ECO:0000256" key="8">
    <source>
        <dbReference type="ARBA" id="ARBA00023136"/>
    </source>
</evidence>
<name>A0A218Z8X0_9HELO</name>
<dbReference type="PRINTS" id="PR00119">
    <property type="entry name" value="CATATPASE"/>
</dbReference>
<dbReference type="SFLD" id="SFLDG00002">
    <property type="entry name" value="C1.7:_P-type_atpase_like"/>
    <property type="match status" value="1"/>
</dbReference>
<dbReference type="GO" id="GO:1902600">
    <property type="term" value="P:proton transmembrane transport"/>
    <property type="evidence" value="ECO:0007669"/>
    <property type="project" value="TreeGrafter"/>
</dbReference>
<dbReference type="InterPro" id="IPR018303">
    <property type="entry name" value="ATPase_P-typ_P_site"/>
</dbReference>
<protein>
    <submittedName>
        <fullName evidence="12">P-type ATPase</fullName>
    </submittedName>
</protein>
<dbReference type="GO" id="GO:0016887">
    <property type="term" value="F:ATP hydrolysis activity"/>
    <property type="evidence" value="ECO:0007669"/>
    <property type="project" value="InterPro"/>
</dbReference>
<dbReference type="InterPro" id="IPR050510">
    <property type="entry name" value="Cation_transp_ATPase_P-type"/>
</dbReference>
<dbReference type="Pfam" id="PF00689">
    <property type="entry name" value="Cation_ATPase_C"/>
    <property type="match status" value="1"/>
</dbReference>
<dbReference type="InterPro" id="IPR023298">
    <property type="entry name" value="ATPase_P-typ_TM_dom_sf"/>
</dbReference>
<evidence type="ECO:0000313" key="12">
    <source>
        <dbReference type="EMBL" id="OWP04144.1"/>
    </source>
</evidence>
<reference evidence="12 13" key="1">
    <citation type="submission" date="2017-04" db="EMBL/GenBank/DDBJ databases">
        <title>Draft genome sequence of Marssonina coronaria NL1: causal agent of apple blotch.</title>
        <authorList>
            <person name="Cheng Q."/>
        </authorList>
    </citation>
    <scope>NUCLEOTIDE SEQUENCE [LARGE SCALE GENOMIC DNA]</scope>
    <source>
        <strain evidence="12 13">NL1</strain>
    </source>
</reference>
<dbReference type="STRING" id="503106.A0A218Z8X0"/>
<evidence type="ECO:0000313" key="13">
    <source>
        <dbReference type="Proteomes" id="UP000242519"/>
    </source>
</evidence>
<dbReference type="InterPro" id="IPR044492">
    <property type="entry name" value="P_typ_ATPase_HD_dom"/>
</dbReference>
<dbReference type="AlphaFoldDB" id="A0A218Z8X0"/>
<evidence type="ECO:0000259" key="11">
    <source>
        <dbReference type="Pfam" id="PF00689"/>
    </source>
</evidence>
<evidence type="ECO:0000256" key="2">
    <source>
        <dbReference type="ARBA" id="ARBA00022475"/>
    </source>
</evidence>
<evidence type="ECO:0000256" key="3">
    <source>
        <dbReference type="ARBA" id="ARBA00022692"/>
    </source>
</evidence>
<dbReference type="FunFam" id="3.40.50.1000:FF:000001">
    <property type="entry name" value="Phospholipid-transporting ATPase IC"/>
    <property type="match status" value="1"/>
</dbReference>
<dbReference type="Pfam" id="PF13246">
    <property type="entry name" value="Cation_ATPase"/>
    <property type="match status" value="1"/>
</dbReference>
<evidence type="ECO:0000256" key="4">
    <source>
        <dbReference type="ARBA" id="ARBA00022741"/>
    </source>
</evidence>
<keyword evidence="2" id="KW-1003">Cell membrane</keyword>
<dbReference type="InterPro" id="IPR036412">
    <property type="entry name" value="HAD-like_sf"/>
</dbReference>
<feature type="region of interest" description="Disordered" evidence="9">
    <location>
        <begin position="550"/>
        <end position="620"/>
    </location>
</feature>
<accession>A0A218Z8X0</accession>
<dbReference type="SUPFAM" id="SSF81665">
    <property type="entry name" value="Calcium ATPase, transmembrane domain M"/>
    <property type="match status" value="1"/>
</dbReference>
<feature type="compositionally biased region" description="Low complexity" evidence="9">
    <location>
        <begin position="550"/>
        <end position="603"/>
    </location>
</feature>
<dbReference type="GO" id="GO:0006883">
    <property type="term" value="P:intracellular sodium ion homeostasis"/>
    <property type="evidence" value="ECO:0007669"/>
    <property type="project" value="TreeGrafter"/>
</dbReference>
<dbReference type="EMBL" id="MZNU01000133">
    <property type="protein sequence ID" value="OWP04144.1"/>
    <property type="molecule type" value="Genomic_DNA"/>
</dbReference>
<dbReference type="OrthoDB" id="3352408at2759"/>
<gene>
    <name evidence="12" type="ORF">B2J93_5965</name>
</gene>
<dbReference type="PANTHER" id="PTHR43294">
    <property type="entry name" value="SODIUM/POTASSIUM-TRANSPORTING ATPASE SUBUNIT ALPHA"/>
    <property type="match status" value="1"/>
</dbReference>
<keyword evidence="3 10" id="KW-0812">Transmembrane</keyword>
<proteinExistence type="predicted"/>
<evidence type="ECO:0000256" key="1">
    <source>
        <dbReference type="ARBA" id="ARBA00004651"/>
    </source>
</evidence>
<dbReference type="GO" id="GO:0005886">
    <property type="term" value="C:plasma membrane"/>
    <property type="evidence" value="ECO:0007669"/>
    <property type="project" value="UniProtKB-SubCell"/>
</dbReference>
<keyword evidence="4" id="KW-0547">Nucleotide-binding</keyword>
<dbReference type="GO" id="GO:0005391">
    <property type="term" value="F:P-type sodium:potassium-exchanging transporter activity"/>
    <property type="evidence" value="ECO:0007669"/>
    <property type="project" value="TreeGrafter"/>
</dbReference>
<dbReference type="GO" id="GO:1990573">
    <property type="term" value="P:potassium ion import across plasma membrane"/>
    <property type="evidence" value="ECO:0007669"/>
    <property type="project" value="TreeGrafter"/>
</dbReference>
<dbReference type="SUPFAM" id="SSF56784">
    <property type="entry name" value="HAD-like"/>
    <property type="match status" value="1"/>
</dbReference>
<dbReference type="InterPro" id="IPR023299">
    <property type="entry name" value="ATPase_P-typ_cyto_dom_N"/>
</dbReference>
<feature type="transmembrane region" description="Helical" evidence="10">
    <location>
        <begin position="500"/>
        <end position="531"/>
    </location>
</feature>
<dbReference type="InterPro" id="IPR023214">
    <property type="entry name" value="HAD_sf"/>
</dbReference>
<keyword evidence="8 10" id="KW-0472">Membrane</keyword>
<evidence type="ECO:0000256" key="10">
    <source>
        <dbReference type="SAM" id="Phobius"/>
    </source>
</evidence>
<dbReference type="Proteomes" id="UP000242519">
    <property type="component" value="Unassembled WGS sequence"/>
</dbReference>
<keyword evidence="6" id="KW-1278">Translocase</keyword>
<dbReference type="Gene3D" id="3.40.50.1000">
    <property type="entry name" value="HAD superfamily/HAD-like"/>
    <property type="match status" value="1"/>
</dbReference>
<comment type="subcellular location">
    <subcellularLocation>
        <location evidence="1">Cell membrane</location>
        <topology evidence="1">Multi-pass membrane protein</topology>
    </subcellularLocation>
</comment>
<dbReference type="GO" id="GO:0036376">
    <property type="term" value="P:sodium ion export across plasma membrane"/>
    <property type="evidence" value="ECO:0007669"/>
    <property type="project" value="TreeGrafter"/>
</dbReference>
<evidence type="ECO:0000256" key="6">
    <source>
        <dbReference type="ARBA" id="ARBA00022967"/>
    </source>
</evidence>
<feature type="domain" description="Cation-transporting P-type ATPase C-terminal" evidence="11">
    <location>
        <begin position="473"/>
        <end position="530"/>
    </location>
</feature>
<organism evidence="12 13">
    <name type="scientific">Diplocarpon coronariae</name>
    <dbReference type="NCBI Taxonomy" id="2795749"/>
    <lineage>
        <taxon>Eukaryota</taxon>
        <taxon>Fungi</taxon>
        <taxon>Dikarya</taxon>
        <taxon>Ascomycota</taxon>
        <taxon>Pezizomycotina</taxon>
        <taxon>Leotiomycetes</taxon>
        <taxon>Helotiales</taxon>
        <taxon>Drepanopezizaceae</taxon>
        <taxon>Diplocarpon</taxon>
    </lineage>
</organism>
<dbReference type="InParanoid" id="A0A218Z8X0"/>
<feature type="transmembrane region" description="Helical" evidence="10">
    <location>
        <begin position="460"/>
        <end position="479"/>
    </location>
</feature>
<evidence type="ECO:0000256" key="7">
    <source>
        <dbReference type="ARBA" id="ARBA00022989"/>
    </source>
</evidence>
<dbReference type="GO" id="GO:0030007">
    <property type="term" value="P:intracellular potassium ion homeostasis"/>
    <property type="evidence" value="ECO:0007669"/>
    <property type="project" value="TreeGrafter"/>
</dbReference>
<dbReference type="PROSITE" id="PS00154">
    <property type="entry name" value="ATPASE_E1_E2"/>
    <property type="match status" value="1"/>
</dbReference>
<keyword evidence="5" id="KW-0067">ATP-binding</keyword>
<sequence length="705" mass="76495">MRKGNVVIRDLSALEALGGVTNICSDKTGTLTQSAMIVKVWLPKVGILTVNKSTDPNNPTQGEVVVDSEAISQLSDLDYSDEKPDFDHQRSTAGLKFDVPAGKLAKDQHKNREPSEQPAIINDDLEAFLRPTALYNLATVKEEQAEGEDSKKWRTIGEPTEIALEVFIAEFPFDSSIKRMSVVYKNPGSRKSMVYTKGAVERVLDLCSSISVGASNEPMTDLAKQDCLTCMEHFARHGQRFSGFASKTWDGAFPEQHGRNVDSLRPEVEDNLTLVGLVGIYDPPPDETKAAVRECSEAGIRVHMPTEDHPATAEAIAKEIGIVLRNMGVLPKDVAVSLIFKATDFDKPTDAEINVLPEFPLVIARCAPDTKTRMIEALRRRGLFIEMTGDGVNDVSSPSSADVGIAIGLAGSDVAKEAAKIVLTDDKFTSTVSAIREGCRMFDNIQKIILHLLKSNIGEVILLIAGQHAYFLVPAFGLGRERPSSETMRRPPRKIRYGVFTPQIMADIVVYGMIMGTCTILTFAIIVYGVYDGRLGPECNARYNTDTYESLTVSSSGPSSSAPYPSSPQSTSPTSTPASSNTPASYRSRRCLPAPSSSLSSASRHGRLPSDTGAFEAGSDDDLEHCRTRKLGLRQGFFTKVKSQASSIRSISRRGTNRSSLSVNEKVAHVGTLSSAPTTRSLLQSDKAPLDSTLHPRLTVGHESV</sequence>
<dbReference type="PANTHER" id="PTHR43294:SF21">
    <property type="entry name" value="CATION TRANSPORTING ATPASE"/>
    <property type="match status" value="1"/>
</dbReference>
<keyword evidence="13" id="KW-1185">Reference proteome</keyword>
<dbReference type="NCBIfam" id="TIGR01494">
    <property type="entry name" value="ATPase_P-type"/>
    <property type="match status" value="1"/>
</dbReference>
<dbReference type="SFLD" id="SFLDS00003">
    <property type="entry name" value="Haloacid_Dehalogenase"/>
    <property type="match status" value="1"/>
</dbReference>
<dbReference type="SUPFAM" id="SSF81660">
    <property type="entry name" value="Metal cation-transporting ATPase, ATP-binding domain N"/>
    <property type="match status" value="1"/>
</dbReference>
<evidence type="ECO:0000256" key="9">
    <source>
        <dbReference type="SAM" id="MobiDB-lite"/>
    </source>
</evidence>
<dbReference type="InterPro" id="IPR001757">
    <property type="entry name" value="P_typ_ATPase"/>
</dbReference>
<dbReference type="GO" id="GO:0005524">
    <property type="term" value="F:ATP binding"/>
    <property type="evidence" value="ECO:0007669"/>
    <property type="project" value="UniProtKB-KW"/>
</dbReference>
<dbReference type="SFLD" id="SFLDF00027">
    <property type="entry name" value="p-type_atpase"/>
    <property type="match status" value="1"/>
</dbReference>
<dbReference type="Gene3D" id="1.20.1110.10">
    <property type="entry name" value="Calcium-transporting ATPase, transmembrane domain"/>
    <property type="match status" value="1"/>
</dbReference>